<comment type="caution">
    <text evidence="1">The sequence shown here is derived from an EMBL/GenBank/DDBJ whole genome shotgun (WGS) entry which is preliminary data.</text>
</comment>
<dbReference type="Proteomes" id="UP001139028">
    <property type="component" value="Unassembled WGS sequence"/>
</dbReference>
<reference evidence="1" key="1">
    <citation type="journal article" date="2022" name="Arch. Microbiol.">
        <title>Microbulbifer okhotskensis sp. nov., isolated from a deep bottom sediment of the Okhotsk Sea.</title>
        <authorList>
            <person name="Romanenko L."/>
            <person name="Kurilenko V."/>
            <person name="Otstavnykh N."/>
            <person name="Velansky P."/>
            <person name="Isaeva M."/>
            <person name="Mikhailov V."/>
        </authorList>
    </citation>
    <scope>NUCLEOTIDE SEQUENCE</scope>
    <source>
        <strain evidence="1">OS29</strain>
    </source>
</reference>
<evidence type="ECO:0000313" key="1">
    <source>
        <dbReference type="EMBL" id="MCO1335709.1"/>
    </source>
</evidence>
<evidence type="ECO:0000313" key="2">
    <source>
        <dbReference type="Proteomes" id="UP001139028"/>
    </source>
</evidence>
<protein>
    <submittedName>
        <fullName evidence="1">Uncharacterized protein</fullName>
    </submittedName>
</protein>
<proteinExistence type="predicted"/>
<dbReference type="EMBL" id="JALBWM010000076">
    <property type="protein sequence ID" value="MCO1335709.1"/>
    <property type="molecule type" value="Genomic_DNA"/>
</dbReference>
<name>A0A9X2EQ18_9GAMM</name>
<accession>A0A9X2EQ18</accession>
<dbReference type="RefSeq" id="WP_252470690.1">
    <property type="nucleotide sequence ID" value="NZ_JALBWM010000076.1"/>
</dbReference>
<gene>
    <name evidence="1" type="ORF">MO867_15340</name>
</gene>
<keyword evidence="2" id="KW-1185">Reference proteome</keyword>
<sequence>MDAVKFEWAVDKLFIKNLDVTDSLLDVYSCEAHSNISGVLDGGNIQFSPVKGGGAPACDAGAELTLIYKKQEPI</sequence>
<dbReference type="AlphaFoldDB" id="A0A9X2EQ18"/>
<organism evidence="1 2">
    <name type="scientific">Microbulbifer okhotskensis</name>
    <dbReference type="NCBI Taxonomy" id="2926617"/>
    <lineage>
        <taxon>Bacteria</taxon>
        <taxon>Pseudomonadati</taxon>
        <taxon>Pseudomonadota</taxon>
        <taxon>Gammaproteobacteria</taxon>
        <taxon>Cellvibrionales</taxon>
        <taxon>Microbulbiferaceae</taxon>
        <taxon>Microbulbifer</taxon>
    </lineage>
</organism>